<evidence type="ECO:0000256" key="1">
    <source>
        <dbReference type="SAM" id="Phobius"/>
    </source>
</evidence>
<feature type="transmembrane region" description="Helical" evidence="1">
    <location>
        <begin position="102"/>
        <end position="122"/>
    </location>
</feature>
<gene>
    <name evidence="2" type="ORF">EYE40_07400</name>
</gene>
<dbReference type="EMBL" id="SISG01000001">
    <property type="protein sequence ID" value="TBN57237.1"/>
    <property type="molecule type" value="Genomic_DNA"/>
</dbReference>
<dbReference type="AlphaFoldDB" id="A0A4Q9GVL0"/>
<sequence length="130" mass="14149">MTRHDRAIAAPEKAPAFVEYSVLVEIAFAAQLLTVLAGMLHNNALGMSSVMFGLLGVVLLAQVRKRASWAWWAFVTVQSVGFAVIALALVTRLAVPYLHVDVSWVTIILSAIALVAVLWPPVRVEMLANR</sequence>
<dbReference type="Proteomes" id="UP000294194">
    <property type="component" value="Unassembled WGS sequence"/>
</dbReference>
<feature type="transmembrane region" description="Helical" evidence="1">
    <location>
        <begin position="20"/>
        <end position="39"/>
    </location>
</feature>
<keyword evidence="1" id="KW-0472">Membrane</keyword>
<keyword evidence="1" id="KW-0812">Transmembrane</keyword>
<evidence type="ECO:0000313" key="3">
    <source>
        <dbReference type="Proteomes" id="UP000294194"/>
    </source>
</evidence>
<evidence type="ECO:0000313" key="2">
    <source>
        <dbReference type="EMBL" id="TBN57237.1"/>
    </source>
</evidence>
<accession>A0A4Q9GVL0</accession>
<feature type="transmembrane region" description="Helical" evidence="1">
    <location>
        <begin position="45"/>
        <end position="63"/>
    </location>
</feature>
<protein>
    <submittedName>
        <fullName evidence="2">Uncharacterized protein</fullName>
    </submittedName>
</protein>
<keyword evidence="3" id="KW-1185">Reference proteome</keyword>
<organism evidence="2 3">
    <name type="scientific">Glaciihabitans arcticus</name>
    <dbReference type="NCBI Taxonomy" id="2668039"/>
    <lineage>
        <taxon>Bacteria</taxon>
        <taxon>Bacillati</taxon>
        <taxon>Actinomycetota</taxon>
        <taxon>Actinomycetes</taxon>
        <taxon>Micrococcales</taxon>
        <taxon>Microbacteriaceae</taxon>
        <taxon>Glaciihabitans</taxon>
    </lineage>
</organism>
<reference evidence="3" key="1">
    <citation type="submission" date="2019-02" db="EMBL/GenBank/DDBJ databases">
        <title>Glaciihabitans arcticus sp. nov., a psychrotolerant bacterium isolated from polar soil.</title>
        <authorList>
            <person name="Dahal R.H."/>
        </authorList>
    </citation>
    <scope>NUCLEOTIDE SEQUENCE [LARGE SCALE GENOMIC DNA]</scope>
    <source>
        <strain evidence="3">RP-3-7</strain>
    </source>
</reference>
<comment type="caution">
    <text evidence="2">The sequence shown here is derived from an EMBL/GenBank/DDBJ whole genome shotgun (WGS) entry which is preliminary data.</text>
</comment>
<dbReference type="RefSeq" id="WP_130981348.1">
    <property type="nucleotide sequence ID" value="NZ_SISG01000001.1"/>
</dbReference>
<keyword evidence="1" id="KW-1133">Transmembrane helix</keyword>
<proteinExistence type="predicted"/>
<name>A0A4Q9GVL0_9MICO</name>
<feature type="transmembrane region" description="Helical" evidence="1">
    <location>
        <begin position="70"/>
        <end position="90"/>
    </location>
</feature>